<dbReference type="GO" id="GO:0005524">
    <property type="term" value="F:ATP binding"/>
    <property type="evidence" value="ECO:0007669"/>
    <property type="project" value="InterPro"/>
</dbReference>
<accession>A0A1R2BPT4</accession>
<sequence>MDKNIKRLIGDYFKVPYTTISKVYEAESILIVAQTYRTFKVYIKYSQQNLELTYCISPIESVISMLALIKNYFNDYKITENSNLVYVTLNIKCENQMLYEKLIFLVQDCEKKIAYIYPSFALECGDRFPDICNKISGIKLIEYPVSIVFEHTNKEFYEQEKFLLEKAFEFNYTKIAFSLFGISFDDENLTISFTEPVDSFSIETKYYAAEINDNDLGIFIGKLLKGGFFFDITGLAHCLSHSKSLGIYLSPKKMYMHNYFYSQKIFFNSQRPVDVQDFNLTGGLGTLLRPFTICFADIIHLNNQNQLPGVDILGANIPCEKNYYYAELFKKYKILRHCGFVKVLGIFILQETNQNFIIFENQGNGLLKDEITKGQVKEKRKIKWMLQIAEAVRFSMLKGFYDLQISLDNIYIDDFNNAKISPCLIQKKNRLLSPEELLGFVSQKSEMYRLGLLLYNVFYAPEDYDSSLETHSEVELLLELANRKEYYSLNEEFERKNSKIAQIIHELLHFDWKFRLSIDELCEALRKF</sequence>
<comment type="caution">
    <text evidence="2">The sequence shown here is derived from an EMBL/GenBank/DDBJ whole genome shotgun (WGS) entry which is preliminary data.</text>
</comment>
<proteinExistence type="predicted"/>
<dbReference type="EMBL" id="MPUH01000504">
    <property type="protein sequence ID" value="OMJ78771.1"/>
    <property type="molecule type" value="Genomic_DNA"/>
</dbReference>
<dbReference type="InterPro" id="IPR011009">
    <property type="entry name" value="Kinase-like_dom_sf"/>
</dbReference>
<dbReference type="GO" id="GO:0004672">
    <property type="term" value="F:protein kinase activity"/>
    <property type="evidence" value="ECO:0007669"/>
    <property type="project" value="InterPro"/>
</dbReference>
<evidence type="ECO:0000313" key="3">
    <source>
        <dbReference type="Proteomes" id="UP000187209"/>
    </source>
</evidence>
<evidence type="ECO:0000259" key="1">
    <source>
        <dbReference type="PROSITE" id="PS50011"/>
    </source>
</evidence>
<dbReference type="InterPro" id="IPR000719">
    <property type="entry name" value="Prot_kinase_dom"/>
</dbReference>
<feature type="domain" description="Protein kinase" evidence="1">
    <location>
        <begin position="273"/>
        <end position="528"/>
    </location>
</feature>
<gene>
    <name evidence="2" type="ORF">SteCoe_21345</name>
</gene>
<keyword evidence="3" id="KW-1185">Reference proteome</keyword>
<dbReference type="SUPFAM" id="SSF56112">
    <property type="entry name" value="Protein kinase-like (PK-like)"/>
    <property type="match status" value="1"/>
</dbReference>
<organism evidence="2 3">
    <name type="scientific">Stentor coeruleus</name>
    <dbReference type="NCBI Taxonomy" id="5963"/>
    <lineage>
        <taxon>Eukaryota</taxon>
        <taxon>Sar</taxon>
        <taxon>Alveolata</taxon>
        <taxon>Ciliophora</taxon>
        <taxon>Postciliodesmatophora</taxon>
        <taxon>Heterotrichea</taxon>
        <taxon>Heterotrichida</taxon>
        <taxon>Stentoridae</taxon>
        <taxon>Stentor</taxon>
    </lineage>
</organism>
<name>A0A1R2BPT4_9CILI</name>
<dbReference type="AlphaFoldDB" id="A0A1R2BPT4"/>
<protein>
    <recommendedName>
        <fullName evidence="1">Protein kinase domain-containing protein</fullName>
    </recommendedName>
</protein>
<evidence type="ECO:0000313" key="2">
    <source>
        <dbReference type="EMBL" id="OMJ78771.1"/>
    </source>
</evidence>
<dbReference type="Gene3D" id="1.10.510.10">
    <property type="entry name" value="Transferase(Phosphotransferase) domain 1"/>
    <property type="match status" value="1"/>
</dbReference>
<dbReference type="PROSITE" id="PS50011">
    <property type="entry name" value="PROTEIN_KINASE_DOM"/>
    <property type="match status" value="1"/>
</dbReference>
<reference evidence="2 3" key="1">
    <citation type="submission" date="2016-11" db="EMBL/GenBank/DDBJ databases">
        <title>The macronuclear genome of Stentor coeruleus: a giant cell with tiny introns.</title>
        <authorList>
            <person name="Slabodnick M."/>
            <person name="Ruby J.G."/>
            <person name="Reiff S.B."/>
            <person name="Swart E.C."/>
            <person name="Gosai S."/>
            <person name="Prabakaran S."/>
            <person name="Witkowska E."/>
            <person name="Larue G.E."/>
            <person name="Fisher S."/>
            <person name="Freeman R.M."/>
            <person name="Gunawardena J."/>
            <person name="Chu W."/>
            <person name="Stover N.A."/>
            <person name="Gregory B.D."/>
            <person name="Nowacki M."/>
            <person name="Derisi J."/>
            <person name="Roy S.W."/>
            <person name="Marshall W.F."/>
            <person name="Sood P."/>
        </authorList>
    </citation>
    <scope>NUCLEOTIDE SEQUENCE [LARGE SCALE GENOMIC DNA]</scope>
    <source>
        <strain evidence="2">WM001</strain>
    </source>
</reference>
<dbReference type="Proteomes" id="UP000187209">
    <property type="component" value="Unassembled WGS sequence"/>
</dbReference>